<protein>
    <recommendedName>
        <fullName evidence="4">DUF4179 domain-containing protein</fullName>
    </recommendedName>
</protein>
<gene>
    <name evidence="2" type="ORF">ACFQPF_02815</name>
</gene>
<dbReference type="EMBL" id="JBHTCP010000004">
    <property type="protein sequence ID" value="MFC7370604.1"/>
    <property type="molecule type" value="Genomic_DNA"/>
</dbReference>
<keyword evidence="1" id="KW-1133">Transmembrane helix</keyword>
<proteinExistence type="predicted"/>
<evidence type="ECO:0000313" key="2">
    <source>
        <dbReference type="EMBL" id="MFC7370604.1"/>
    </source>
</evidence>
<keyword evidence="1" id="KW-0812">Transmembrane</keyword>
<feature type="transmembrane region" description="Helical" evidence="1">
    <location>
        <begin position="51"/>
        <end position="71"/>
    </location>
</feature>
<dbReference type="Proteomes" id="UP001596549">
    <property type="component" value="Unassembled WGS sequence"/>
</dbReference>
<name>A0ABW2NMR7_9BACL</name>
<organism evidence="2 3">
    <name type="scientific">Fictibacillus iocasae</name>
    <dbReference type="NCBI Taxonomy" id="2715437"/>
    <lineage>
        <taxon>Bacteria</taxon>
        <taxon>Bacillati</taxon>
        <taxon>Bacillota</taxon>
        <taxon>Bacilli</taxon>
        <taxon>Bacillales</taxon>
        <taxon>Fictibacillaceae</taxon>
        <taxon>Fictibacillus</taxon>
    </lineage>
</organism>
<evidence type="ECO:0008006" key="4">
    <source>
        <dbReference type="Google" id="ProtNLM"/>
    </source>
</evidence>
<keyword evidence="1" id="KW-0472">Membrane</keyword>
<evidence type="ECO:0000256" key="1">
    <source>
        <dbReference type="SAM" id="Phobius"/>
    </source>
</evidence>
<dbReference type="RefSeq" id="WP_379746208.1">
    <property type="nucleotide sequence ID" value="NZ_JBHTCP010000004.1"/>
</dbReference>
<keyword evidence="3" id="KW-1185">Reference proteome</keyword>
<comment type="caution">
    <text evidence="2">The sequence shown here is derived from an EMBL/GenBank/DDBJ whole genome shotgun (WGS) entry which is preliminary data.</text>
</comment>
<sequence>MELLLTDMKKEFENSISELPVFTSRERQQIVNRAVQEKITHQTKTAWFPKMLSGIVLASLFIFVLVMSGEFTQNSQTVRQMHEDLPSQSTGLPFEEKKREAYSKPVIDYAAEQYKTFNQKERRIYEQFQSSLDEQLLKGLDPITVAKFYVQACITGNSKMAYALYTDRQDYVMMSEEEYLNIPVADHGTPEHLYHLFLHLEKGTFHLDDNQISGHIQYTANENADAPSGFKMIKDEDGIWNVSFMPVQ</sequence>
<evidence type="ECO:0000313" key="3">
    <source>
        <dbReference type="Proteomes" id="UP001596549"/>
    </source>
</evidence>
<reference evidence="3" key="1">
    <citation type="journal article" date="2019" name="Int. J. Syst. Evol. Microbiol.">
        <title>The Global Catalogue of Microorganisms (GCM) 10K type strain sequencing project: providing services to taxonomists for standard genome sequencing and annotation.</title>
        <authorList>
            <consortium name="The Broad Institute Genomics Platform"/>
            <consortium name="The Broad Institute Genome Sequencing Center for Infectious Disease"/>
            <person name="Wu L."/>
            <person name="Ma J."/>
        </authorList>
    </citation>
    <scope>NUCLEOTIDE SEQUENCE [LARGE SCALE GENOMIC DNA]</scope>
    <source>
        <strain evidence="3">NBRC 106396</strain>
    </source>
</reference>
<accession>A0ABW2NMR7</accession>